<name>A0AAW2FI82_9HYME</name>
<dbReference type="AlphaFoldDB" id="A0AAW2FI82"/>
<dbReference type="EMBL" id="JADYXP020000010">
    <property type="protein sequence ID" value="KAL0115173.1"/>
    <property type="molecule type" value="Genomic_DNA"/>
</dbReference>
<keyword evidence="2" id="KW-1185">Reference proteome</keyword>
<gene>
    <name evidence="1" type="ORF">PUN28_010645</name>
</gene>
<dbReference type="Proteomes" id="UP001430953">
    <property type="component" value="Unassembled WGS sequence"/>
</dbReference>
<proteinExistence type="predicted"/>
<accession>A0AAW2FI82</accession>
<comment type="caution">
    <text evidence="1">The sequence shown here is derived from an EMBL/GenBank/DDBJ whole genome shotgun (WGS) entry which is preliminary data.</text>
</comment>
<evidence type="ECO:0000313" key="1">
    <source>
        <dbReference type="EMBL" id="KAL0115173.1"/>
    </source>
</evidence>
<reference evidence="1 2" key="1">
    <citation type="submission" date="2023-03" db="EMBL/GenBank/DDBJ databases">
        <title>High recombination rates correlate with genetic variation in Cardiocondyla obscurior ants.</title>
        <authorList>
            <person name="Errbii M."/>
        </authorList>
    </citation>
    <scope>NUCLEOTIDE SEQUENCE [LARGE SCALE GENOMIC DNA]</scope>
    <source>
        <strain evidence="1">Alpha-2009</strain>
        <tissue evidence="1">Whole body</tissue>
    </source>
</reference>
<protein>
    <submittedName>
        <fullName evidence="1">Uncharacterized protein</fullName>
    </submittedName>
</protein>
<evidence type="ECO:0000313" key="2">
    <source>
        <dbReference type="Proteomes" id="UP001430953"/>
    </source>
</evidence>
<sequence length="71" mass="8253">MEQHACKLSTSGTLSVCGICMNFPLCSLLRETYFQSLSRCSRYLAYLPTSKNYAEYYTKLPERPTNRLRFV</sequence>
<organism evidence="1 2">
    <name type="scientific">Cardiocondyla obscurior</name>
    <dbReference type="NCBI Taxonomy" id="286306"/>
    <lineage>
        <taxon>Eukaryota</taxon>
        <taxon>Metazoa</taxon>
        <taxon>Ecdysozoa</taxon>
        <taxon>Arthropoda</taxon>
        <taxon>Hexapoda</taxon>
        <taxon>Insecta</taxon>
        <taxon>Pterygota</taxon>
        <taxon>Neoptera</taxon>
        <taxon>Endopterygota</taxon>
        <taxon>Hymenoptera</taxon>
        <taxon>Apocrita</taxon>
        <taxon>Aculeata</taxon>
        <taxon>Formicoidea</taxon>
        <taxon>Formicidae</taxon>
        <taxon>Myrmicinae</taxon>
        <taxon>Cardiocondyla</taxon>
    </lineage>
</organism>